<dbReference type="KEGG" id="pda:103697297"/>
<sequence length="212" mass="24012">MRSLGRCVPEEWVARELRVKGKLNYDSKALPTAEEHLLLRFKTKGDREATMANDPVVARQLLTMDRWQPDFIPGVKCVHRVLAWIRLPRLPVEYWERESIREIAAAAGRLVAVDEFTERQCKLGFARVRVELDTRLPLKPRLFVQSPSERFWQAFVNESLLVVCYRYGQIGGLLVSSSRVPLGAGGPEVPGMDPGAVDKEQCRGGGRLVFEP</sequence>
<dbReference type="AlphaFoldDB" id="A0A8B7BIG3"/>
<reference evidence="2" key="1">
    <citation type="submission" date="2025-08" db="UniProtKB">
        <authorList>
            <consortium name="RefSeq"/>
        </authorList>
    </citation>
    <scope>IDENTIFICATION</scope>
    <source>
        <tissue evidence="2">Young leaves</tissue>
    </source>
</reference>
<dbReference type="PANTHER" id="PTHR31286">
    <property type="entry name" value="GLYCINE-RICH CELL WALL STRUCTURAL PROTEIN 1.8-LIKE"/>
    <property type="match status" value="1"/>
</dbReference>
<evidence type="ECO:0000313" key="2">
    <source>
        <dbReference type="RefSeq" id="XP_008777351.1"/>
    </source>
</evidence>
<name>A0A8B7BIG3_PHODC</name>
<dbReference type="InterPro" id="IPR040256">
    <property type="entry name" value="At4g02000-like"/>
</dbReference>
<protein>
    <submittedName>
        <fullName evidence="2">Uncharacterized protein LOC103697297</fullName>
    </submittedName>
</protein>
<dbReference type="OrthoDB" id="785009at2759"/>
<keyword evidence="1" id="KW-1185">Reference proteome</keyword>
<dbReference type="GeneID" id="103697297"/>
<dbReference type="Proteomes" id="UP000228380">
    <property type="component" value="Unplaced"/>
</dbReference>
<evidence type="ECO:0000313" key="1">
    <source>
        <dbReference type="Proteomes" id="UP000228380"/>
    </source>
</evidence>
<organism evidence="1 2">
    <name type="scientific">Phoenix dactylifera</name>
    <name type="common">Date palm</name>
    <dbReference type="NCBI Taxonomy" id="42345"/>
    <lineage>
        <taxon>Eukaryota</taxon>
        <taxon>Viridiplantae</taxon>
        <taxon>Streptophyta</taxon>
        <taxon>Embryophyta</taxon>
        <taxon>Tracheophyta</taxon>
        <taxon>Spermatophyta</taxon>
        <taxon>Magnoliopsida</taxon>
        <taxon>Liliopsida</taxon>
        <taxon>Arecaceae</taxon>
        <taxon>Coryphoideae</taxon>
        <taxon>Phoeniceae</taxon>
        <taxon>Phoenix</taxon>
    </lineage>
</organism>
<gene>
    <name evidence="2" type="primary">LOC103697297</name>
</gene>
<dbReference type="PANTHER" id="PTHR31286:SF99">
    <property type="entry name" value="DUF4283 DOMAIN-CONTAINING PROTEIN"/>
    <property type="match status" value="1"/>
</dbReference>
<proteinExistence type="predicted"/>
<accession>A0A8B7BIG3</accession>
<dbReference type="RefSeq" id="XP_008777351.1">
    <property type="nucleotide sequence ID" value="XM_008779129.1"/>
</dbReference>